<dbReference type="InterPro" id="IPR023606">
    <property type="entry name" value="CoA-Trfase_III_dom_1_sf"/>
</dbReference>
<keyword evidence="3" id="KW-1185">Reference proteome</keyword>
<dbReference type="InterPro" id="IPR003673">
    <property type="entry name" value="CoA-Trfase_fam_III"/>
</dbReference>
<dbReference type="InterPro" id="IPR044855">
    <property type="entry name" value="CoA-Trfase_III_dom3_sf"/>
</dbReference>
<protein>
    <submittedName>
        <fullName evidence="2">CoA transferase</fullName>
    </submittedName>
</protein>
<comment type="caution">
    <text evidence="2">The sequence shown here is derived from an EMBL/GenBank/DDBJ whole genome shotgun (WGS) entry which is preliminary data.</text>
</comment>
<organism evidence="2 3">
    <name type="scientific">Seohaeicola zhoushanensis</name>
    <dbReference type="NCBI Taxonomy" id="1569283"/>
    <lineage>
        <taxon>Bacteria</taxon>
        <taxon>Pseudomonadati</taxon>
        <taxon>Pseudomonadota</taxon>
        <taxon>Alphaproteobacteria</taxon>
        <taxon>Rhodobacterales</taxon>
        <taxon>Roseobacteraceae</taxon>
        <taxon>Seohaeicola</taxon>
    </lineage>
</organism>
<dbReference type="AlphaFoldDB" id="A0A8J3GVQ3"/>
<reference evidence="2" key="2">
    <citation type="submission" date="2020-09" db="EMBL/GenBank/DDBJ databases">
        <authorList>
            <person name="Sun Q."/>
            <person name="Kim S."/>
        </authorList>
    </citation>
    <scope>NUCLEOTIDE SEQUENCE</scope>
    <source>
        <strain evidence="2">KCTC 42650</strain>
    </source>
</reference>
<dbReference type="Gene3D" id="3.40.50.10540">
    <property type="entry name" value="Crotonobetainyl-coa:carnitine coa-transferase, domain 1"/>
    <property type="match status" value="1"/>
</dbReference>
<reference evidence="2" key="1">
    <citation type="journal article" date="2014" name="Int. J. Syst. Evol. Microbiol.">
        <title>Complete genome sequence of Corynebacterium casei LMG S-19264T (=DSM 44701T), isolated from a smear-ripened cheese.</title>
        <authorList>
            <consortium name="US DOE Joint Genome Institute (JGI-PGF)"/>
            <person name="Walter F."/>
            <person name="Albersmeier A."/>
            <person name="Kalinowski J."/>
            <person name="Ruckert C."/>
        </authorList>
    </citation>
    <scope>NUCLEOTIDE SEQUENCE</scope>
    <source>
        <strain evidence="2">KCTC 42650</strain>
    </source>
</reference>
<sequence length="408" mass="45079">MSHPATAQADTPRDFSAGPLSGVRVVDLTNVIMGPFATHIMADMGADVIKVESRDGDTLRAYKPSRSDGMSGQFLHLNRNKRSVVLDLDTEDGREALDRLIAGADVFLHALRPRSAERLGYGPERVRALNPDIIYCGAYGFSVEGPYADKAAYDDIIQAGCGIADLFARIDGEPAYAPTVLCDKLAGQAIAYSVMAALFARERGAGGQQIEVPMFETSIEFNMIEHLSGFAFEPQLGEPGFARVLSRFRKPFRTADGHCCILPYSDRNWLRFYAFVGREDLAQDPRFARLAQRVQHIDVLYGLIEAEAPKRTNAEWVAFCDEANIPCMPVLSISQLPEDPHVKAVGLFGQAEHPTEGAYKMVRRPVRFAGSDFLLRHHAPRLGEHTEEILESIGMGADREEQRQRGQA</sequence>
<dbReference type="RefSeq" id="WP_189679546.1">
    <property type="nucleotide sequence ID" value="NZ_BNCJ01000003.1"/>
</dbReference>
<evidence type="ECO:0000313" key="2">
    <source>
        <dbReference type="EMBL" id="GHF45215.1"/>
    </source>
</evidence>
<dbReference type="InterPro" id="IPR050483">
    <property type="entry name" value="CoA-transferase_III_domain"/>
</dbReference>
<dbReference type="PANTHER" id="PTHR48207:SF4">
    <property type="entry name" value="BLL6097 PROTEIN"/>
    <property type="match status" value="1"/>
</dbReference>
<name>A0A8J3GVQ3_9RHOB</name>
<dbReference type="Pfam" id="PF02515">
    <property type="entry name" value="CoA_transf_3"/>
    <property type="match status" value="1"/>
</dbReference>
<dbReference type="Gene3D" id="3.30.1540.10">
    <property type="entry name" value="formyl-coa transferase, domain 3"/>
    <property type="match status" value="1"/>
</dbReference>
<dbReference type="SUPFAM" id="SSF89796">
    <property type="entry name" value="CoA-transferase family III (CaiB/BaiF)"/>
    <property type="match status" value="1"/>
</dbReference>
<gene>
    <name evidence="2" type="ORF">GCM10017056_16020</name>
</gene>
<keyword evidence="1 2" id="KW-0808">Transferase</keyword>
<evidence type="ECO:0000256" key="1">
    <source>
        <dbReference type="ARBA" id="ARBA00022679"/>
    </source>
</evidence>
<evidence type="ECO:0000313" key="3">
    <source>
        <dbReference type="Proteomes" id="UP000626220"/>
    </source>
</evidence>
<dbReference type="PANTHER" id="PTHR48207">
    <property type="entry name" value="SUCCINATE--HYDROXYMETHYLGLUTARATE COA-TRANSFERASE"/>
    <property type="match status" value="1"/>
</dbReference>
<accession>A0A8J3GVQ3</accession>
<dbReference type="Proteomes" id="UP000626220">
    <property type="component" value="Unassembled WGS sequence"/>
</dbReference>
<dbReference type="GO" id="GO:0008410">
    <property type="term" value="F:CoA-transferase activity"/>
    <property type="evidence" value="ECO:0007669"/>
    <property type="project" value="TreeGrafter"/>
</dbReference>
<dbReference type="EMBL" id="BNCJ01000003">
    <property type="protein sequence ID" value="GHF45215.1"/>
    <property type="molecule type" value="Genomic_DNA"/>
</dbReference>
<proteinExistence type="predicted"/>